<dbReference type="NCBIfam" id="TIGR01104">
    <property type="entry name" value="V_PPase"/>
    <property type="match status" value="1"/>
</dbReference>
<dbReference type="GO" id="GO:0012505">
    <property type="term" value="C:endomembrane system"/>
    <property type="evidence" value="ECO:0007669"/>
    <property type="project" value="UniProtKB-SubCell"/>
</dbReference>
<keyword evidence="6 9" id="KW-1133">Transmembrane helix</keyword>
<feature type="transmembrane region" description="Helical" evidence="9">
    <location>
        <begin position="683"/>
        <end position="702"/>
    </location>
</feature>
<keyword evidence="12" id="KW-1185">Reference proteome</keyword>
<feature type="transmembrane region" description="Helical" evidence="9">
    <location>
        <begin position="269"/>
        <end position="292"/>
    </location>
</feature>
<comment type="subunit">
    <text evidence="9">Homodimer.</text>
</comment>
<evidence type="ECO:0000256" key="5">
    <source>
        <dbReference type="ARBA" id="ARBA00022967"/>
    </source>
</evidence>
<dbReference type="EMBL" id="JASZ02000021">
    <property type="protein sequence ID" value="OWK97733.1"/>
    <property type="molecule type" value="Genomic_DNA"/>
</dbReference>
<evidence type="ECO:0000256" key="2">
    <source>
        <dbReference type="ARBA" id="ARBA00022448"/>
    </source>
</evidence>
<dbReference type="InterPro" id="IPR006664">
    <property type="entry name" value="OMP_bac"/>
</dbReference>
<comment type="function">
    <text evidence="9">Sodium pump that utilizes the energy of pyrophosphate hydrolysis as the driving force for Na(+) movement across the membrane.</text>
</comment>
<evidence type="ECO:0000256" key="9">
    <source>
        <dbReference type="HAMAP-Rule" id="MF_01129"/>
    </source>
</evidence>
<feature type="site" description="Determinant of potassium dependence" evidence="9">
    <location>
        <position position="482"/>
    </location>
</feature>
<dbReference type="Pfam" id="PF00691">
    <property type="entry name" value="OmpA"/>
    <property type="match status" value="1"/>
</dbReference>
<keyword evidence="2 9" id="KW-0813">Transport</keyword>
<dbReference type="PANTHER" id="PTHR31998">
    <property type="entry name" value="K(+)-INSENSITIVE PYROPHOSPHATE-ENERGIZED PROTON PUMP"/>
    <property type="match status" value="1"/>
</dbReference>
<comment type="activity regulation">
    <text evidence="9">Requires K(+) for maximal activity.</text>
</comment>
<evidence type="ECO:0000259" key="10">
    <source>
        <dbReference type="PROSITE" id="PS51123"/>
    </source>
</evidence>
<keyword evidence="9" id="KW-0630">Potassium</keyword>
<evidence type="ECO:0000256" key="4">
    <source>
        <dbReference type="ARBA" id="ARBA00022842"/>
    </source>
</evidence>
<dbReference type="HAMAP" id="MF_01129">
    <property type="entry name" value="PPase_energized_pump"/>
    <property type="match status" value="1"/>
</dbReference>
<dbReference type="GO" id="GO:0000287">
    <property type="term" value="F:magnesium ion binding"/>
    <property type="evidence" value="ECO:0007669"/>
    <property type="project" value="UniProtKB-UniRule"/>
</dbReference>
<gene>
    <name evidence="9" type="primary">hppA</name>
    <name evidence="11" type="ORF">AP75_09635</name>
</gene>
<feature type="transmembrane region" description="Helical" evidence="9">
    <location>
        <begin position="345"/>
        <end position="366"/>
    </location>
</feature>
<name>A0A246B8G4_9FLAO</name>
<feature type="transmembrane region" description="Helical" evidence="9">
    <location>
        <begin position="6"/>
        <end position="26"/>
    </location>
</feature>
<keyword evidence="7 9" id="KW-0406">Ion transport</keyword>
<dbReference type="InterPro" id="IPR036737">
    <property type="entry name" value="OmpA-like_sf"/>
</dbReference>
<feature type="transmembrane region" description="Helical" evidence="9">
    <location>
        <begin position="56"/>
        <end position="74"/>
    </location>
</feature>
<keyword evidence="9" id="KW-0739">Sodium transport</keyword>
<evidence type="ECO:0000256" key="6">
    <source>
        <dbReference type="ARBA" id="ARBA00022989"/>
    </source>
</evidence>
<dbReference type="GO" id="GO:0009678">
    <property type="term" value="F:diphosphate hydrolysis-driven proton transmembrane transporter activity"/>
    <property type="evidence" value="ECO:0007669"/>
    <property type="project" value="UniProtKB-UniRule"/>
</dbReference>
<dbReference type="EC" id="7.2.3.1" evidence="9"/>
<comment type="cofactor">
    <cofactor evidence="9">
        <name>Mg(2+)</name>
        <dbReference type="ChEBI" id="CHEBI:18420"/>
    </cofactor>
</comment>
<comment type="caution">
    <text evidence="9">Lacks conserved residue(s) required for the propagation of feature annotation.</text>
</comment>
<feature type="transmembrane region" description="Helical" evidence="9">
    <location>
        <begin position="80"/>
        <end position="104"/>
    </location>
</feature>
<dbReference type="SUPFAM" id="SSF103088">
    <property type="entry name" value="OmpA-like"/>
    <property type="match status" value="1"/>
</dbReference>
<evidence type="ECO:0000256" key="3">
    <source>
        <dbReference type="ARBA" id="ARBA00022692"/>
    </source>
</evidence>
<evidence type="ECO:0000313" key="11">
    <source>
        <dbReference type="EMBL" id="OWK97733.1"/>
    </source>
</evidence>
<dbReference type="GO" id="GO:0004427">
    <property type="term" value="F:inorganic diphosphate phosphatase activity"/>
    <property type="evidence" value="ECO:0007669"/>
    <property type="project" value="UniProtKB-UniRule"/>
</dbReference>
<dbReference type="RefSeq" id="WP_031503208.1">
    <property type="nucleotide sequence ID" value="NZ_JASZ02000021.1"/>
</dbReference>
<reference evidence="11 12" key="1">
    <citation type="submission" date="2014-01" db="EMBL/GenBank/DDBJ databases">
        <authorList>
            <consortium name="Genome Consortium for Active Teaching"/>
            <person name="Sontag T.C."/>
            <person name="Newman J.D."/>
        </authorList>
    </citation>
    <scope>NUCLEOTIDE SEQUENCE [LARGE SCALE GENOMIC DNA]</scope>
    <source>
        <strain evidence="11 12">DSM 19056</strain>
    </source>
</reference>
<dbReference type="PRINTS" id="PR01021">
    <property type="entry name" value="OMPADOMAIN"/>
</dbReference>
<protein>
    <recommendedName>
        <fullName evidence="9">Putative K(+)-stimulated pyrophosphate-energized sodium pump</fullName>
        <ecNumber evidence="9">7.2.3.1</ecNumber>
    </recommendedName>
    <alternativeName>
        <fullName evidence="9">Membrane-bound sodium-translocating pyrophosphatase</fullName>
    </alternativeName>
    <alternativeName>
        <fullName evidence="9">Pyrophosphate-energized inorganic pyrophosphatase</fullName>
        <shortName evidence="9">Na(+)-PPase</shortName>
    </alternativeName>
</protein>
<feature type="transmembrane region" description="Helical" evidence="9">
    <location>
        <begin position="235"/>
        <end position="257"/>
    </location>
</feature>
<evidence type="ECO:0000313" key="12">
    <source>
        <dbReference type="Proteomes" id="UP000197587"/>
    </source>
</evidence>
<sequence length="913" mass="95927">MNLFILVPIFGILALIYTFVQSAWVSKQNAGNDRMKEISGHIADGAMAFLKAEYKIMLYFVVIVSILLGVMGASNANSHWSIGLAFIVGAILSALAGFIGMKIATKANVRTAEAAKTSLSKALKVSFTGGSVMGMGVAGLAVLGLGALYLIIKQIFAPGSPVDSHEMEKTIEILTGFSLGAESIALFARVGGGIYTKAADVGADLVGKVEAGIPEDDPRNPATIADNVGDNVGDVAGMGADLFGSYVATVLATMVLGRETFSQDAFGGYAPILLPMLIAGTGIIFSMIGTLFVKIADQTELDTAPVQNALNLGNWGSIVLTAVSSYFLVNYLLPETMTLRGHEFTKMGVFGAIIVGLIVGTLMSIITEYYTAMGKRPVKSIVKQSSTGHATNIIGGLSVGMESTLLPILVLAGGIYGSFLCAGLYGVAIAAAGMMATTAMQLAIDAFGPIADNAGGIAEMSELPKEVRERTDILDAVGNTTATTGKGFAIASAALTALALFAAFVGIAGIDGIDIYRADVLAGLFVGAMIPFIFSSLAITAVGQAAMAMVEEVRRQFREIPGILEGKATPEYEKCVAISTDASIKKMLLPGAIAIVSPLLVGFIFGPEVLGGFLAGATVSGVLMGMFQNNAGGAWDNAKKSFEKGVDINGQTYYKGSDPHKASVTGDTVGDPFKDTSGPSMNILIKLMSIVSLVIAPTLAILHKDKIEENRKLKLESLMANAGTMAATTVAVQGMNAGTSLEAQEVKGSLNEEGDFVYDTGDIQEIKLTNKSIAIGENSQLYAMYNGVKLEDQKILNPNQWYTIENLYFQSGSGDLKPGSEAQLNNLAEIMNAYPNLKVKLGGYTDNTGNESSNLKLSNLRAQTAKLKLLEMGISADRIEVEGYGSQFPVCEANDTDECKAQNRRIDVRVLSF</sequence>
<feature type="transmembrane region" description="Helical" evidence="9">
    <location>
        <begin position="488"/>
        <end position="510"/>
    </location>
</feature>
<proteinExistence type="inferred from homology"/>
<comment type="similarity">
    <text evidence="9">Belongs to the H(+)-translocating pyrophosphatase (TC 3.A.10) family. K(+)-stimulated subfamily.</text>
</comment>
<dbReference type="InterPro" id="IPR004131">
    <property type="entry name" value="PPase-energised_H-pump"/>
</dbReference>
<dbReference type="GO" id="GO:0005886">
    <property type="term" value="C:plasma membrane"/>
    <property type="evidence" value="ECO:0007669"/>
    <property type="project" value="UniProtKB-SubCell"/>
</dbReference>
<reference evidence="11 12" key="2">
    <citation type="submission" date="2017-05" db="EMBL/GenBank/DDBJ databases">
        <title>Genome of Chryseobacterium haifense.</title>
        <authorList>
            <person name="Newman J.D."/>
        </authorList>
    </citation>
    <scope>NUCLEOTIDE SEQUENCE [LARGE SCALE GENOMIC DNA]</scope>
    <source>
        <strain evidence="11 12">DSM 19056</strain>
    </source>
</reference>
<dbReference type="GO" id="GO:0030955">
    <property type="term" value="F:potassium ion binding"/>
    <property type="evidence" value="ECO:0007669"/>
    <property type="project" value="UniProtKB-UniRule"/>
</dbReference>
<dbReference type="GO" id="GO:0006814">
    <property type="term" value="P:sodium ion transport"/>
    <property type="evidence" value="ECO:0007669"/>
    <property type="project" value="UniProtKB-UniRule"/>
</dbReference>
<feature type="transmembrane region" description="Helical" evidence="9">
    <location>
        <begin position="522"/>
        <end position="550"/>
    </location>
</feature>
<feature type="domain" description="OmpA-like" evidence="10">
    <location>
        <begin position="796"/>
        <end position="913"/>
    </location>
</feature>
<keyword evidence="9" id="KW-1003">Cell membrane</keyword>
<comment type="caution">
    <text evidence="11">The sequence shown here is derived from an EMBL/GenBank/DDBJ whole genome shotgun (WGS) entry which is preliminary data.</text>
</comment>
<dbReference type="Gene3D" id="3.30.1330.60">
    <property type="entry name" value="OmpA-like domain"/>
    <property type="match status" value="1"/>
</dbReference>
<dbReference type="Pfam" id="PF03030">
    <property type="entry name" value="H_PPase"/>
    <property type="match status" value="1"/>
</dbReference>
<evidence type="ECO:0000256" key="1">
    <source>
        <dbReference type="ARBA" id="ARBA00004127"/>
    </source>
</evidence>
<keyword evidence="8 9" id="KW-0472">Membrane</keyword>
<organism evidence="11 12">
    <name type="scientific">Kaistella haifensis DSM 19056</name>
    <dbReference type="NCBI Taxonomy" id="1450526"/>
    <lineage>
        <taxon>Bacteria</taxon>
        <taxon>Pseudomonadati</taxon>
        <taxon>Bacteroidota</taxon>
        <taxon>Flavobacteriia</taxon>
        <taxon>Flavobacteriales</taxon>
        <taxon>Weeksellaceae</taxon>
        <taxon>Chryseobacterium group</taxon>
        <taxon>Kaistella</taxon>
    </lineage>
</organism>
<dbReference type="PROSITE" id="PS51123">
    <property type="entry name" value="OMPA_2"/>
    <property type="match status" value="1"/>
</dbReference>
<dbReference type="NCBIfam" id="NF001960">
    <property type="entry name" value="PRK00733.3-5"/>
    <property type="match status" value="1"/>
</dbReference>
<keyword evidence="5 9" id="KW-1278">Translocase</keyword>
<accession>A0A246B8G4</accession>
<evidence type="ECO:0000256" key="8">
    <source>
        <dbReference type="ARBA" id="ARBA00023136"/>
    </source>
</evidence>
<comment type="subcellular location">
    <subcellularLocation>
        <location evidence="9">Cell membrane</location>
        <topology evidence="9">Multi-pass membrane protein</topology>
    </subcellularLocation>
    <subcellularLocation>
        <location evidence="1">Endomembrane system</location>
        <topology evidence="1">Multi-pass membrane protein</topology>
    </subcellularLocation>
</comment>
<feature type="transmembrane region" description="Helical" evidence="9">
    <location>
        <begin position="125"/>
        <end position="152"/>
    </location>
</feature>
<dbReference type="NCBIfam" id="NF001955">
    <property type="entry name" value="PRK00733.2-4"/>
    <property type="match status" value="1"/>
</dbReference>
<feature type="transmembrane region" description="Helical" evidence="9">
    <location>
        <begin position="312"/>
        <end position="333"/>
    </location>
</feature>
<dbReference type="InterPro" id="IPR006665">
    <property type="entry name" value="OmpA-like"/>
</dbReference>
<evidence type="ECO:0000256" key="7">
    <source>
        <dbReference type="ARBA" id="ARBA00023065"/>
    </source>
</evidence>
<comment type="catalytic activity">
    <reaction evidence="9">
        <text>Na(+)(in) + diphosphate + H2O = Na(+)(out) + 2 phosphate + H(+)</text>
        <dbReference type="Rhea" id="RHEA:57884"/>
        <dbReference type="ChEBI" id="CHEBI:15377"/>
        <dbReference type="ChEBI" id="CHEBI:15378"/>
        <dbReference type="ChEBI" id="CHEBI:29101"/>
        <dbReference type="ChEBI" id="CHEBI:33019"/>
        <dbReference type="ChEBI" id="CHEBI:43474"/>
        <dbReference type="EC" id="7.2.3.1"/>
    </reaction>
</comment>
<keyword evidence="4 9" id="KW-0460">Magnesium</keyword>
<keyword evidence="3 9" id="KW-0812">Transmembrane</keyword>
<keyword evidence="9" id="KW-0915">Sodium</keyword>
<dbReference type="AlphaFoldDB" id="A0A246B8G4"/>
<feature type="transmembrane region" description="Helical" evidence="9">
    <location>
        <begin position="405"/>
        <end position="432"/>
    </location>
</feature>
<dbReference type="CDD" id="cd07185">
    <property type="entry name" value="OmpA_C-like"/>
    <property type="match status" value="1"/>
</dbReference>
<dbReference type="Proteomes" id="UP000197587">
    <property type="component" value="Unassembled WGS sequence"/>
</dbReference>